<dbReference type="Proteomes" id="UP000652761">
    <property type="component" value="Unassembled WGS sequence"/>
</dbReference>
<evidence type="ECO:0000313" key="2">
    <source>
        <dbReference type="EMBL" id="MQL85493.1"/>
    </source>
</evidence>
<evidence type="ECO:0000313" key="3">
    <source>
        <dbReference type="Proteomes" id="UP000652761"/>
    </source>
</evidence>
<dbReference type="OrthoDB" id="513375at2759"/>
<name>A0A843UXT9_COLES</name>
<feature type="non-terminal residue" evidence="2">
    <location>
        <position position="289"/>
    </location>
</feature>
<organism evidence="2 3">
    <name type="scientific">Colocasia esculenta</name>
    <name type="common">Wild taro</name>
    <name type="synonym">Arum esculentum</name>
    <dbReference type="NCBI Taxonomy" id="4460"/>
    <lineage>
        <taxon>Eukaryota</taxon>
        <taxon>Viridiplantae</taxon>
        <taxon>Streptophyta</taxon>
        <taxon>Embryophyta</taxon>
        <taxon>Tracheophyta</taxon>
        <taxon>Spermatophyta</taxon>
        <taxon>Magnoliopsida</taxon>
        <taxon>Liliopsida</taxon>
        <taxon>Araceae</taxon>
        <taxon>Aroideae</taxon>
        <taxon>Colocasieae</taxon>
        <taxon>Colocasia</taxon>
    </lineage>
</organism>
<feature type="region of interest" description="Disordered" evidence="1">
    <location>
        <begin position="233"/>
        <end position="253"/>
    </location>
</feature>
<dbReference type="EMBL" id="NMUH01000831">
    <property type="protein sequence ID" value="MQL85493.1"/>
    <property type="molecule type" value="Genomic_DNA"/>
</dbReference>
<feature type="non-terminal residue" evidence="2">
    <location>
        <position position="1"/>
    </location>
</feature>
<dbReference type="AlphaFoldDB" id="A0A843UXT9"/>
<evidence type="ECO:0000256" key="1">
    <source>
        <dbReference type="SAM" id="MobiDB-lite"/>
    </source>
</evidence>
<feature type="compositionally biased region" description="Basic residues" evidence="1">
    <location>
        <begin position="73"/>
        <end position="82"/>
    </location>
</feature>
<sequence length="289" mass="31280">RVTNELTQGVTHADVALHPGLLHRNSYLGEWRSASEQGEEERGVAAFEMGGASHLSSLLRSAALPPLPPTACRSRRKARVHVRSSLEDDTGTTGEAKCSPPTSKDAQLMPSRRRCVTCLCTSLALMNISSFSLIAPKGYGLDMMDGAPGTEKAVCRNCGGSGDMCGGTGKWKALNRKRAKDVYEFTECPNCYGNESNTMILPFFLLVEGTAFHFCLSLFMIVSWEIGVPSLPGDRSAQQQGPSPEARSSQVAGQDVQRQALAQILKKRELLLPLLPPPLCLQLFCCPNV</sequence>
<gene>
    <name evidence="2" type="ORF">Taro_018022</name>
</gene>
<keyword evidence="3" id="KW-1185">Reference proteome</keyword>
<reference evidence="2" key="1">
    <citation type="submission" date="2017-07" db="EMBL/GenBank/DDBJ databases">
        <title>Taro Niue Genome Assembly and Annotation.</title>
        <authorList>
            <person name="Atibalentja N."/>
            <person name="Keating K."/>
            <person name="Fields C.J."/>
        </authorList>
    </citation>
    <scope>NUCLEOTIDE SEQUENCE</scope>
    <source>
        <strain evidence="2">Niue_2</strain>
        <tissue evidence="2">Leaf</tissue>
    </source>
</reference>
<accession>A0A843UXT9</accession>
<proteinExistence type="predicted"/>
<protein>
    <submittedName>
        <fullName evidence="2">Uncharacterized protein</fullName>
    </submittedName>
</protein>
<feature type="compositionally biased region" description="Polar residues" evidence="1">
    <location>
        <begin position="236"/>
        <end position="252"/>
    </location>
</feature>
<feature type="region of interest" description="Disordered" evidence="1">
    <location>
        <begin position="70"/>
        <end position="107"/>
    </location>
</feature>
<comment type="caution">
    <text evidence="2">The sequence shown here is derived from an EMBL/GenBank/DDBJ whole genome shotgun (WGS) entry which is preliminary data.</text>
</comment>